<dbReference type="InterPro" id="IPR029058">
    <property type="entry name" value="AB_hydrolase_fold"/>
</dbReference>
<sequence length="278" mass="29359">MKMFTALSIALLALPTLAQAADETVMIAGTDRQIPATITLPEGDGPFPFVVMFHGTGSDRHEAGGGYDLLAPKLAAAGIASARFDFAGNGDSPAEYLEYTPSSGMQDGLDVIAHMRGLEQIDDARLGLLGWSQGGLVAMLTASHTPDVRSLVTWAGVVDMTGFSPEEYAEAQKNGFAVVEFDWRPALNRSLAWYDEVRALDLAKDLAGYSGAVLAIAGANDDVVAPAVTDTILAAVGSANKQKEIIAGADHTFNIFSGDMAAFDRLSQLTVDWFKSSL</sequence>
<dbReference type="Proteomes" id="UP000184533">
    <property type="component" value="Unassembled WGS sequence"/>
</dbReference>
<dbReference type="InterPro" id="IPR001375">
    <property type="entry name" value="Peptidase_S9_cat"/>
</dbReference>
<evidence type="ECO:0000259" key="2">
    <source>
        <dbReference type="Pfam" id="PF00326"/>
    </source>
</evidence>
<dbReference type="PANTHER" id="PTHR43265">
    <property type="entry name" value="ESTERASE ESTD"/>
    <property type="match status" value="1"/>
</dbReference>
<dbReference type="Pfam" id="PF00326">
    <property type="entry name" value="Peptidase_S9"/>
    <property type="match status" value="1"/>
</dbReference>
<protein>
    <recommendedName>
        <fullName evidence="2">Peptidase S9 prolyl oligopeptidase catalytic domain-containing protein</fullName>
    </recommendedName>
</protein>
<reference evidence="3 4" key="1">
    <citation type="submission" date="2016-11" db="EMBL/GenBank/DDBJ databases">
        <authorList>
            <person name="Jaros S."/>
            <person name="Januszkiewicz K."/>
            <person name="Wedrychowicz H."/>
        </authorList>
    </citation>
    <scope>NUCLEOTIDE SEQUENCE [LARGE SCALE GENOMIC DNA]</scope>
    <source>
        <strain evidence="3 4">DSM 17137</strain>
    </source>
</reference>
<gene>
    <name evidence="3" type="ORF">SAMN02745223_02796</name>
</gene>
<feature type="signal peptide" evidence="1">
    <location>
        <begin position="1"/>
        <end position="20"/>
    </location>
</feature>
<keyword evidence="1" id="KW-0732">Signal</keyword>
<accession>A0A1M5C420</accession>
<feature type="domain" description="Peptidase S9 prolyl oligopeptidase catalytic" evidence="2">
    <location>
        <begin position="78"/>
        <end position="251"/>
    </location>
</feature>
<evidence type="ECO:0000313" key="3">
    <source>
        <dbReference type="EMBL" id="SHF49386.1"/>
    </source>
</evidence>
<dbReference type="Gene3D" id="3.40.50.1820">
    <property type="entry name" value="alpha/beta hydrolase"/>
    <property type="match status" value="1"/>
</dbReference>
<dbReference type="GO" id="GO:0052689">
    <property type="term" value="F:carboxylic ester hydrolase activity"/>
    <property type="evidence" value="ECO:0007669"/>
    <property type="project" value="TreeGrafter"/>
</dbReference>
<dbReference type="RefSeq" id="WP_052950645.1">
    <property type="nucleotide sequence ID" value="NZ_FQVC01000008.1"/>
</dbReference>
<dbReference type="InterPro" id="IPR053145">
    <property type="entry name" value="AB_hydrolase_Est10"/>
</dbReference>
<dbReference type="AlphaFoldDB" id="A0A1M5C420"/>
<dbReference type="GO" id="GO:0006508">
    <property type="term" value="P:proteolysis"/>
    <property type="evidence" value="ECO:0007669"/>
    <property type="project" value="InterPro"/>
</dbReference>
<dbReference type="SUPFAM" id="SSF53474">
    <property type="entry name" value="alpha/beta-Hydrolases"/>
    <property type="match status" value="1"/>
</dbReference>
<dbReference type="PANTHER" id="PTHR43265:SF1">
    <property type="entry name" value="ESTERASE ESTD"/>
    <property type="match status" value="1"/>
</dbReference>
<dbReference type="GO" id="GO:0008236">
    <property type="term" value="F:serine-type peptidase activity"/>
    <property type="evidence" value="ECO:0007669"/>
    <property type="project" value="InterPro"/>
</dbReference>
<dbReference type="EMBL" id="FQVC01000008">
    <property type="protein sequence ID" value="SHF49386.1"/>
    <property type="molecule type" value="Genomic_DNA"/>
</dbReference>
<proteinExistence type="predicted"/>
<feature type="chain" id="PRO_5009909232" description="Peptidase S9 prolyl oligopeptidase catalytic domain-containing protein" evidence="1">
    <location>
        <begin position="21"/>
        <end position="278"/>
    </location>
</feature>
<evidence type="ECO:0000256" key="1">
    <source>
        <dbReference type="SAM" id="SignalP"/>
    </source>
</evidence>
<name>A0A1M5C420_9HYPH</name>
<organism evidence="3 4">
    <name type="scientific">Devosia limi DSM 17137</name>
    <dbReference type="NCBI Taxonomy" id="1121477"/>
    <lineage>
        <taxon>Bacteria</taxon>
        <taxon>Pseudomonadati</taxon>
        <taxon>Pseudomonadota</taxon>
        <taxon>Alphaproteobacteria</taxon>
        <taxon>Hyphomicrobiales</taxon>
        <taxon>Devosiaceae</taxon>
        <taxon>Devosia</taxon>
    </lineage>
</organism>
<dbReference type="OrthoDB" id="3647650at2"/>
<evidence type="ECO:0000313" key="4">
    <source>
        <dbReference type="Proteomes" id="UP000184533"/>
    </source>
</evidence>